<feature type="non-terminal residue" evidence="1">
    <location>
        <position position="115"/>
    </location>
</feature>
<name>A0A9N9ITE7_9GLOM</name>
<keyword evidence="2" id="KW-1185">Reference proteome</keyword>
<evidence type="ECO:0000313" key="2">
    <source>
        <dbReference type="Proteomes" id="UP000789342"/>
    </source>
</evidence>
<gene>
    <name evidence="1" type="ORF">AMORRO_LOCUS15145</name>
</gene>
<reference evidence="1" key="1">
    <citation type="submission" date="2021-06" db="EMBL/GenBank/DDBJ databases">
        <authorList>
            <person name="Kallberg Y."/>
            <person name="Tangrot J."/>
            <person name="Rosling A."/>
        </authorList>
    </citation>
    <scope>NUCLEOTIDE SEQUENCE</scope>
    <source>
        <strain evidence="1">CL551</strain>
    </source>
</reference>
<proteinExistence type="predicted"/>
<organism evidence="1 2">
    <name type="scientific">Acaulospora morrowiae</name>
    <dbReference type="NCBI Taxonomy" id="94023"/>
    <lineage>
        <taxon>Eukaryota</taxon>
        <taxon>Fungi</taxon>
        <taxon>Fungi incertae sedis</taxon>
        <taxon>Mucoromycota</taxon>
        <taxon>Glomeromycotina</taxon>
        <taxon>Glomeromycetes</taxon>
        <taxon>Diversisporales</taxon>
        <taxon>Acaulosporaceae</taxon>
        <taxon>Acaulospora</taxon>
    </lineage>
</organism>
<dbReference type="AlphaFoldDB" id="A0A9N9ITE7"/>
<protein>
    <submittedName>
        <fullName evidence="1">4208_t:CDS:1</fullName>
    </submittedName>
</protein>
<evidence type="ECO:0000313" key="1">
    <source>
        <dbReference type="EMBL" id="CAG8747671.1"/>
    </source>
</evidence>
<sequence length="115" mass="12985">KETMKEKLRKAFHEKRLGLPQSDPSVPLFVDHREESFGDHKNLGEDKLHKNAQSPTEQAVENISLGTQNIVIGSALKRGPDGELIMPLNVQSRWIQEILKKHCVVHSNLGKTRAE</sequence>
<dbReference type="EMBL" id="CAJVPV010033776">
    <property type="protein sequence ID" value="CAG8747671.1"/>
    <property type="molecule type" value="Genomic_DNA"/>
</dbReference>
<comment type="caution">
    <text evidence="1">The sequence shown here is derived from an EMBL/GenBank/DDBJ whole genome shotgun (WGS) entry which is preliminary data.</text>
</comment>
<accession>A0A9N9ITE7</accession>
<dbReference type="Proteomes" id="UP000789342">
    <property type="component" value="Unassembled WGS sequence"/>
</dbReference>